<feature type="region of interest" description="Disordered" evidence="1">
    <location>
        <begin position="29"/>
        <end position="73"/>
    </location>
</feature>
<organism evidence="2 3">
    <name type="scientific">Austropuccinia psidii MF-1</name>
    <dbReference type="NCBI Taxonomy" id="1389203"/>
    <lineage>
        <taxon>Eukaryota</taxon>
        <taxon>Fungi</taxon>
        <taxon>Dikarya</taxon>
        <taxon>Basidiomycota</taxon>
        <taxon>Pucciniomycotina</taxon>
        <taxon>Pucciniomycetes</taxon>
        <taxon>Pucciniales</taxon>
        <taxon>Sphaerophragmiaceae</taxon>
        <taxon>Austropuccinia</taxon>
    </lineage>
</organism>
<protein>
    <submittedName>
        <fullName evidence="2">Uncharacterized protein</fullName>
    </submittedName>
</protein>
<accession>A0A9Q3F0C3</accession>
<sequence>MICMAGDEFYSSSPLVHKQRVIGHHNLCTSNTRMGHARTSREKGVDDEDEKKSPTQSEMNGKPRRALREAVSSSTLKCPLIRDKIVNEPVFQSPQHGKTFKPK</sequence>
<dbReference type="Proteomes" id="UP000765509">
    <property type="component" value="Unassembled WGS sequence"/>
</dbReference>
<keyword evidence="3" id="KW-1185">Reference proteome</keyword>
<dbReference type="AlphaFoldDB" id="A0A9Q3F0C3"/>
<gene>
    <name evidence="2" type="ORF">O181_067222</name>
</gene>
<evidence type="ECO:0000313" key="2">
    <source>
        <dbReference type="EMBL" id="MBW0527507.1"/>
    </source>
</evidence>
<reference evidence="2" key="1">
    <citation type="submission" date="2021-03" db="EMBL/GenBank/DDBJ databases">
        <title>Draft genome sequence of rust myrtle Austropuccinia psidii MF-1, a brazilian biotype.</title>
        <authorList>
            <person name="Quecine M.C."/>
            <person name="Pachon D.M.R."/>
            <person name="Bonatelli M.L."/>
            <person name="Correr F.H."/>
            <person name="Franceschini L.M."/>
            <person name="Leite T.F."/>
            <person name="Margarido G.R.A."/>
            <person name="Almeida C.A."/>
            <person name="Ferrarezi J.A."/>
            <person name="Labate C.A."/>
        </authorList>
    </citation>
    <scope>NUCLEOTIDE SEQUENCE</scope>
    <source>
        <strain evidence="2">MF-1</strain>
    </source>
</reference>
<evidence type="ECO:0000313" key="3">
    <source>
        <dbReference type="Proteomes" id="UP000765509"/>
    </source>
</evidence>
<dbReference type="EMBL" id="AVOT02033588">
    <property type="protein sequence ID" value="MBW0527507.1"/>
    <property type="molecule type" value="Genomic_DNA"/>
</dbReference>
<proteinExistence type="predicted"/>
<evidence type="ECO:0000256" key="1">
    <source>
        <dbReference type="SAM" id="MobiDB-lite"/>
    </source>
</evidence>
<comment type="caution">
    <text evidence="2">The sequence shown here is derived from an EMBL/GenBank/DDBJ whole genome shotgun (WGS) entry which is preliminary data.</text>
</comment>
<name>A0A9Q3F0C3_9BASI</name>